<evidence type="ECO:0000313" key="1">
    <source>
        <dbReference type="EMBL" id="KAI0035725.1"/>
    </source>
</evidence>
<proteinExistence type="predicted"/>
<accession>A0ACB8QVB6</accession>
<comment type="caution">
    <text evidence="1">The sequence shown here is derived from an EMBL/GenBank/DDBJ whole genome shotgun (WGS) entry which is preliminary data.</text>
</comment>
<sequence length="684" mass="76526">MVYLCPPHLASPSRPSYTDAYSDILAAHRRSPHTSASSVIILVAPDVDALCAGRMLAELFKHDDVMHRIVPVAGGAHFNNVCEELAEYTELHTLILLNMGSIMELARADFIGNFAENLHVHIIDSQRPQSLQNLFVGGEEGERVVVWDDGGAEEMSELRAAWEALMEEVSEDGDASLEEEKDDDVDWETRSSRPGKRQSLADGNGSPGKRRKLDKAHPNRISRGQADAYRRQVEKHYSSGYWHAQSTSGTVYILATVLERVDNDLLWLAILGLTYQYVICRISREDYEKYHSIYHDEVARLNPPAPANDSYGLAAVGPDDHSLRTTEELRFALWRHWSLYDAMCHSSYVAGKLGIWKELGRKKLTGLLAKMGFSTLQTQQLYAHMDMDLKRDLRDKLEAIAPEYGMVELSYPSFVRCHGYHTQPLSAADAVEGLTALLDAATGIRMEVEVDGARNGGEWFGGGHVWRATGKWMTDDVPKGRMNGDEDGAGVEDKGEGEESTLASWTVKNFWNAFDALSDISCLNESLSLAKSVHRAIIRTGSSIIDKNDIRMTKGYNIVTIRQGPDLELFCQPGALLRLGLWLADALRDRIQGSAIGKRTRRKTIPLILACFNERAHAYLIVGINSALDFGDVPKNEFGGLFLAAQEYSHTRMRYASFETHIVEVHEADFENFVGEVYRVNERY</sequence>
<evidence type="ECO:0000313" key="2">
    <source>
        <dbReference type="Proteomes" id="UP000814128"/>
    </source>
</evidence>
<dbReference type="EMBL" id="MU273480">
    <property type="protein sequence ID" value="KAI0035725.1"/>
    <property type="molecule type" value="Genomic_DNA"/>
</dbReference>
<keyword evidence="2" id="KW-1185">Reference proteome</keyword>
<gene>
    <name evidence="1" type="ORF">K488DRAFT_42715</name>
</gene>
<reference evidence="1" key="2">
    <citation type="journal article" date="2022" name="New Phytol.">
        <title>Evolutionary transition to the ectomycorrhizal habit in the genomes of a hyperdiverse lineage of mushroom-forming fungi.</title>
        <authorList>
            <person name="Looney B."/>
            <person name="Miyauchi S."/>
            <person name="Morin E."/>
            <person name="Drula E."/>
            <person name="Courty P.E."/>
            <person name="Kohler A."/>
            <person name="Kuo A."/>
            <person name="LaButti K."/>
            <person name="Pangilinan J."/>
            <person name="Lipzen A."/>
            <person name="Riley R."/>
            <person name="Andreopoulos W."/>
            <person name="He G."/>
            <person name="Johnson J."/>
            <person name="Nolan M."/>
            <person name="Tritt A."/>
            <person name="Barry K.W."/>
            <person name="Grigoriev I.V."/>
            <person name="Nagy L.G."/>
            <person name="Hibbett D."/>
            <person name="Henrissat B."/>
            <person name="Matheny P.B."/>
            <person name="Labbe J."/>
            <person name="Martin F.M."/>
        </authorList>
    </citation>
    <scope>NUCLEOTIDE SEQUENCE</scope>
    <source>
        <strain evidence="1">EC-137</strain>
    </source>
</reference>
<organism evidence="1 2">
    <name type="scientific">Vararia minispora EC-137</name>
    <dbReference type="NCBI Taxonomy" id="1314806"/>
    <lineage>
        <taxon>Eukaryota</taxon>
        <taxon>Fungi</taxon>
        <taxon>Dikarya</taxon>
        <taxon>Basidiomycota</taxon>
        <taxon>Agaricomycotina</taxon>
        <taxon>Agaricomycetes</taxon>
        <taxon>Russulales</taxon>
        <taxon>Lachnocladiaceae</taxon>
        <taxon>Vararia</taxon>
    </lineage>
</organism>
<dbReference type="Proteomes" id="UP000814128">
    <property type="component" value="Unassembled WGS sequence"/>
</dbReference>
<name>A0ACB8QVB6_9AGAM</name>
<protein>
    <submittedName>
        <fullName evidence="1">CDC45-like protein</fullName>
    </submittedName>
</protein>
<reference evidence="1" key="1">
    <citation type="submission" date="2021-02" db="EMBL/GenBank/DDBJ databases">
        <authorList>
            <consortium name="DOE Joint Genome Institute"/>
            <person name="Ahrendt S."/>
            <person name="Looney B.P."/>
            <person name="Miyauchi S."/>
            <person name="Morin E."/>
            <person name="Drula E."/>
            <person name="Courty P.E."/>
            <person name="Chicoki N."/>
            <person name="Fauchery L."/>
            <person name="Kohler A."/>
            <person name="Kuo A."/>
            <person name="Labutti K."/>
            <person name="Pangilinan J."/>
            <person name="Lipzen A."/>
            <person name="Riley R."/>
            <person name="Andreopoulos W."/>
            <person name="He G."/>
            <person name="Johnson J."/>
            <person name="Barry K.W."/>
            <person name="Grigoriev I.V."/>
            <person name="Nagy L."/>
            <person name="Hibbett D."/>
            <person name="Henrissat B."/>
            <person name="Matheny P.B."/>
            <person name="Labbe J."/>
            <person name="Martin F."/>
        </authorList>
    </citation>
    <scope>NUCLEOTIDE SEQUENCE</scope>
    <source>
        <strain evidence="1">EC-137</strain>
    </source>
</reference>